<organism evidence="2 3">
    <name type="scientific">Botrytis galanthina</name>
    <dbReference type="NCBI Taxonomy" id="278940"/>
    <lineage>
        <taxon>Eukaryota</taxon>
        <taxon>Fungi</taxon>
        <taxon>Dikarya</taxon>
        <taxon>Ascomycota</taxon>
        <taxon>Pezizomycotina</taxon>
        <taxon>Leotiomycetes</taxon>
        <taxon>Helotiales</taxon>
        <taxon>Sclerotiniaceae</taxon>
        <taxon>Botrytis</taxon>
    </lineage>
</organism>
<proteinExistence type="predicted"/>
<gene>
    <name evidence="2" type="ORF">BGAL_0099g00130</name>
</gene>
<sequence length="66" mass="7560">MPPYSQKYIVTKDGSSRKQKMNPSEVENYLTTAKPNQIRQDETRYTTPPTPPTSPTFPNTIPEITF</sequence>
<dbReference type="AlphaFoldDB" id="A0A4S8RE73"/>
<dbReference type="Proteomes" id="UP000308671">
    <property type="component" value="Unassembled WGS sequence"/>
</dbReference>
<feature type="compositionally biased region" description="Low complexity" evidence="1">
    <location>
        <begin position="56"/>
        <end position="66"/>
    </location>
</feature>
<evidence type="ECO:0000313" key="2">
    <source>
        <dbReference type="EMBL" id="THV51774.1"/>
    </source>
</evidence>
<feature type="region of interest" description="Disordered" evidence="1">
    <location>
        <begin position="1"/>
        <end position="24"/>
    </location>
</feature>
<name>A0A4S8RE73_9HELO</name>
<evidence type="ECO:0000313" key="3">
    <source>
        <dbReference type="Proteomes" id="UP000308671"/>
    </source>
</evidence>
<comment type="caution">
    <text evidence="2">The sequence shown here is derived from an EMBL/GenBank/DDBJ whole genome shotgun (WGS) entry which is preliminary data.</text>
</comment>
<keyword evidence="3" id="KW-1185">Reference proteome</keyword>
<feature type="region of interest" description="Disordered" evidence="1">
    <location>
        <begin position="37"/>
        <end position="66"/>
    </location>
</feature>
<dbReference type="EMBL" id="PQXL01000099">
    <property type="protein sequence ID" value="THV51774.1"/>
    <property type="molecule type" value="Genomic_DNA"/>
</dbReference>
<accession>A0A4S8RE73</accession>
<reference evidence="2 3" key="1">
    <citation type="submission" date="2017-12" db="EMBL/GenBank/DDBJ databases">
        <title>Comparative genomics of Botrytis spp.</title>
        <authorList>
            <person name="Valero-Jimenez C.A."/>
            <person name="Tapia P."/>
            <person name="Veloso J."/>
            <person name="Silva-Moreno E."/>
            <person name="Staats M."/>
            <person name="Valdes J.H."/>
            <person name="Van Kan J.A.L."/>
        </authorList>
    </citation>
    <scope>NUCLEOTIDE SEQUENCE [LARGE SCALE GENOMIC DNA]</scope>
    <source>
        <strain evidence="2 3">MUCL435</strain>
    </source>
</reference>
<evidence type="ECO:0000256" key="1">
    <source>
        <dbReference type="SAM" id="MobiDB-lite"/>
    </source>
</evidence>
<protein>
    <submittedName>
        <fullName evidence="2">Uncharacterized protein</fullName>
    </submittedName>
</protein>